<dbReference type="EMBL" id="CP144690">
    <property type="protein sequence ID" value="WVY90944.1"/>
    <property type="molecule type" value="Genomic_DNA"/>
</dbReference>
<name>A0AAQ3MIG8_VIGMU</name>
<evidence type="ECO:0000256" key="1">
    <source>
        <dbReference type="SAM" id="Phobius"/>
    </source>
</evidence>
<proteinExistence type="predicted"/>
<dbReference type="Proteomes" id="UP001374535">
    <property type="component" value="Chromosome 11"/>
</dbReference>
<gene>
    <name evidence="2" type="ORF">V8G54_036458</name>
</gene>
<sequence>MRFNLLTSWRTETNPSLGLYTLQFEPLDGHGWGSGDYSQGCHCVDAGCDGFEDLGDVRFGFGNVSLVKGKSRSFCERECLGDCGCVGLSFKSIVGVPSGGSGRKVFDWKVLSGVVIGSVEILGVMVVTLLVMVKRRVEGKKLEEDEEDGFLGV</sequence>
<accession>A0AAQ3MIG8</accession>
<keyword evidence="1" id="KW-0472">Membrane</keyword>
<evidence type="ECO:0000313" key="2">
    <source>
        <dbReference type="EMBL" id="WVY90944.1"/>
    </source>
</evidence>
<feature type="transmembrane region" description="Helical" evidence="1">
    <location>
        <begin position="110"/>
        <end position="133"/>
    </location>
</feature>
<organism evidence="2 3">
    <name type="scientific">Vigna mungo</name>
    <name type="common">Black gram</name>
    <name type="synonym">Phaseolus mungo</name>
    <dbReference type="NCBI Taxonomy" id="3915"/>
    <lineage>
        <taxon>Eukaryota</taxon>
        <taxon>Viridiplantae</taxon>
        <taxon>Streptophyta</taxon>
        <taxon>Embryophyta</taxon>
        <taxon>Tracheophyta</taxon>
        <taxon>Spermatophyta</taxon>
        <taxon>Magnoliopsida</taxon>
        <taxon>eudicotyledons</taxon>
        <taxon>Gunneridae</taxon>
        <taxon>Pentapetalae</taxon>
        <taxon>rosids</taxon>
        <taxon>fabids</taxon>
        <taxon>Fabales</taxon>
        <taxon>Fabaceae</taxon>
        <taxon>Papilionoideae</taxon>
        <taxon>50 kb inversion clade</taxon>
        <taxon>NPAAA clade</taxon>
        <taxon>indigoferoid/millettioid clade</taxon>
        <taxon>Phaseoleae</taxon>
        <taxon>Vigna</taxon>
    </lineage>
</organism>
<dbReference type="AlphaFoldDB" id="A0AAQ3MIG8"/>
<keyword evidence="1" id="KW-0812">Transmembrane</keyword>
<keyword evidence="1" id="KW-1133">Transmembrane helix</keyword>
<keyword evidence="3" id="KW-1185">Reference proteome</keyword>
<reference evidence="2 3" key="1">
    <citation type="journal article" date="2023" name="Life. Sci Alliance">
        <title>Evolutionary insights into 3D genome organization and epigenetic landscape of Vigna mungo.</title>
        <authorList>
            <person name="Junaid A."/>
            <person name="Singh B."/>
            <person name="Bhatia S."/>
        </authorList>
    </citation>
    <scope>NUCLEOTIDE SEQUENCE [LARGE SCALE GENOMIC DNA]</scope>
    <source>
        <strain evidence="2">Urdbean</strain>
    </source>
</reference>
<evidence type="ECO:0000313" key="3">
    <source>
        <dbReference type="Proteomes" id="UP001374535"/>
    </source>
</evidence>
<protein>
    <submittedName>
        <fullName evidence="2">Uncharacterized protein</fullName>
    </submittedName>
</protein>